<evidence type="ECO:0000313" key="1">
    <source>
        <dbReference type="EMBL" id="AWD61455.1"/>
    </source>
</evidence>
<dbReference type="Proteomes" id="UP000244369">
    <property type="component" value="Chromosome"/>
</dbReference>
<organism evidence="1 2">
    <name type="scientific">Limosilactobacillus reuteri</name>
    <name type="common">Lactobacillus reuteri</name>
    <dbReference type="NCBI Taxonomy" id="1598"/>
    <lineage>
        <taxon>Bacteria</taxon>
        <taxon>Bacillati</taxon>
        <taxon>Bacillota</taxon>
        <taxon>Bacilli</taxon>
        <taxon>Lactobacillales</taxon>
        <taxon>Lactobacillaceae</taxon>
        <taxon>Limosilactobacillus</taxon>
    </lineage>
</organism>
<evidence type="ECO:0000313" key="2">
    <source>
        <dbReference type="Proteomes" id="UP000244369"/>
    </source>
</evidence>
<protein>
    <submittedName>
        <fullName evidence="1">TetR family transcriptional regulator</fullName>
    </submittedName>
</protein>
<sequence length="48" mass="5488">MRAKFPFLHNILDTLPESLSINEIKSIAGLIQTKSPVELIQIYKSYLN</sequence>
<reference evidence="1 2" key="1">
    <citation type="submission" date="2018-03" db="EMBL/GenBank/DDBJ databases">
        <title>Complete Genome Sequence of the Chinese traditional Highland Barley wine Isolate Lactobacillus reuteri WHH1689.</title>
        <authorList>
            <person name="Chen S."/>
            <person name="Chen L."/>
            <person name="Chen L."/>
            <person name="Li Y."/>
        </authorList>
    </citation>
    <scope>NUCLEOTIDE SEQUENCE [LARGE SCALE GENOMIC DNA]</scope>
    <source>
        <strain evidence="1 2">WHH1689</strain>
    </source>
</reference>
<proteinExistence type="predicted"/>
<gene>
    <name evidence="1" type="ORF">LWHH1689_0089</name>
</gene>
<dbReference type="EMBL" id="CP027805">
    <property type="protein sequence ID" value="AWD61455.1"/>
    <property type="molecule type" value="Genomic_DNA"/>
</dbReference>
<accession>A0A2S1ENF2</accession>
<name>A0A2S1ENF2_LIMRT</name>
<dbReference type="AlphaFoldDB" id="A0A2S1ENF2"/>